<reference evidence="1 2" key="1">
    <citation type="journal article" date="2019" name="Sci. Rep.">
        <title>Orb-weaving spider Araneus ventricosus genome elucidates the spidroin gene catalogue.</title>
        <authorList>
            <person name="Kono N."/>
            <person name="Nakamura H."/>
            <person name="Ohtoshi R."/>
            <person name="Moran D.A.P."/>
            <person name="Shinohara A."/>
            <person name="Yoshida Y."/>
            <person name="Fujiwara M."/>
            <person name="Mori M."/>
            <person name="Tomita M."/>
            <person name="Arakawa K."/>
        </authorList>
    </citation>
    <scope>NUCLEOTIDE SEQUENCE [LARGE SCALE GENOMIC DNA]</scope>
</reference>
<organism evidence="1 2">
    <name type="scientific">Araneus ventricosus</name>
    <name type="common">Orbweaver spider</name>
    <name type="synonym">Epeira ventricosa</name>
    <dbReference type="NCBI Taxonomy" id="182803"/>
    <lineage>
        <taxon>Eukaryota</taxon>
        <taxon>Metazoa</taxon>
        <taxon>Ecdysozoa</taxon>
        <taxon>Arthropoda</taxon>
        <taxon>Chelicerata</taxon>
        <taxon>Arachnida</taxon>
        <taxon>Araneae</taxon>
        <taxon>Araneomorphae</taxon>
        <taxon>Entelegynae</taxon>
        <taxon>Araneoidea</taxon>
        <taxon>Araneidae</taxon>
        <taxon>Araneus</taxon>
    </lineage>
</organism>
<dbReference type="AlphaFoldDB" id="A0A4Y2P9T7"/>
<keyword evidence="2" id="KW-1185">Reference proteome</keyword>
<comment type="caution">
    <text evidence="1">The sequence shown here is derived from an EMBL/GenBank/DDBJ whole genome shotgun (WGS) entry which is preliminary data.</text>
</comment>
<evidence type="ECO:0000313" key="1">
    <source>
        <dbReference type="EMBL" id="GBN46766.1"/>
    </source>
</evidence>
<evidence type="ECO:0000313" key="2">
    <source>
        <dbReference type="Proteomes" id="UP000499080"/>
    </source>
</evidence>
<sequence>MKIWGGDDYKEIDGVGVSEMEMRRRVSSSEFSKPSEIASERGGDQDILLSAEAIRRISEDDYGVDGFSLQVSQREPFEIDLHR</sequence>
<dbReference type="EMBL" id="BGPR01010551">
    <property type="protein sequence ID" value="GBN46766.1"/>
    <property type="molecule type" value="Genomic_DNA"/>
</dbReference>
<proteinExistence type="predicted"/>
<gene>
    <name evidence="1" type="ORF">AVEN_157038_1</name>
</gene>
<protein>
    <submittedName>
        <fullName evidence="1">Uncharacterized protein</fullName>
    </submittedName>
</protein>
<dbReference type="Proteomes" id="UP000499080">
    <property type="component" value="Unassembled WGS sequence"/>
</dbReference>
<accession>A0A4Y2P9T7</accession>
<name>A0A4Y2P9T7_ARAVE</name>